<feature type="compositionally biased region" description="Polar residues" evidence="8">
    <location>
        <begin position="102"/>
        <end position="113"/>
    </location>
</feature>
<dbReference type="SMART" id="SM00360">
    <property type="entry name" value="RRM"/>
    <property type="match status" value="1"/>
</dbReference>
<dbReference type="STRING" id="90262.A0A1X2IU16"/>
<keyword evidence="12" id="KW-1185">Reference proteome</keyword>
<feature type="compositionally biased region" description="Polar residues" evidence="8">
    <location>
        <begin position="460"/>
        <end position="478"/>
    </location>
</feature>
<protein>
    <recommendedName>
        <fullName evidence="13">C3H1-type domain-containing protein</fullName>
    </recommendedName>
</protein>
<feature type="compositionally biased region" description="Low complexity" evidence="8">
    <location>
        <begin position="479"/>
        <end position="489"/>
    </location>
</feature>
<dbReference type="AlphaFoldDB" id="A0A1X2IU16"/>
<keyword evidence="7" id="KW-0175">Coiled coil</keyword>
<evidence type="ECO:0000256" key="6">
    <source>
        <dbReference type="PROSITE-ProRule" id="PRU00723"/>
    </source>
</evidence>
<dbReference type="EMBL" id="MCGE01000004">
    <property type="protein sequence ID" value="ORZ22252.1"/>
    <property type="molecule type" value="Genomic_DNA"/>
</dbReference>
<evidence type="ECO:0000313" key="11">
    <source>
        <dbReference type="EMBL" id="ORZ22252.1"/>
    </source>
</evidence>
<feature type="compositionally biased region" description="Polar residues" evidence="8">
    <location>
        <begin position="137"/>
        <end position="152"/>
    </location>
</feature>
<evidence type="ECO:0000256" key="1">
    <source>
        <dbReference type="ARBA" id="ARBA00022723"/>
    </source>
</evidence>
<evidence type="ECO:0000313" key="12">
    <source>
        <dbReference type="Proteomes" id="UP000193560"/>
    </source>
</evidence>
<name>A0A1X2IU16_9FUNG</name>
<dbReference type="PROSITE" id="PS50103">
    <property type="entry name" value="ZF_C3H1"/>
    <property type="match status" value="1"/>
</dbReference>
<dbReference type="GO" id="GO:0003723">
    <property type="term" value="F:RNA binding"/>
    <property type="evidence" value="ECO:0007669"/>
    <property type="project" value="UniProtKB-UniRule"/>
</dbReference>
<dbReference type="PANTHER" id="PTHR14398:SF0">
    <property type="entry name" value="ZINC FINGER PROTEIN SWM"/>
    <property type="match status" value="1"/>
</dbReference>
<dbReference type="CDD" id="cd12257">
    <property type="entry name" value="RRM1_RBM26_like"/>
    <property type="match status" value="1"/>
</dbReference>
<evidence type="ECO:0000256" key="4">
    <source>
        <dbReference type="ARBA" id="ARBA00022884"/>
    </source>
</evidence>
<feature type="region of interest" description="Disordered" evidence="8">
    <location>
        <begin position="460"/>
        <end position="504"/>
    </location>
</feature>
<dbReference type="InterPro" id="IPR000571">
    <property type="entry name" value="Znf_CCCH"/>
</dbReference>
<evidence type="ECO:0000259" key="9">
    <source>
        <dbReference type="PROSITE" id="PS50102"/>
    </source>
</evidence>
<dbReference type="InterPro" id="IPR045137">
    <property type="entry name" value="RBM26/27"/>
</dbReference>
<organism evidence="11 12">
    <name type="scientific">Absidia repens</name>
    <dbReference type="NCBI Taxonomy" id="90262"/>
    <lineage>
        <taxon>Eukaryota</taxon>
        <taxon>Fungi</taxon>
        <taxon>Fungi incertae sedis</taxon>
        <taxon>Mucoromycota</taxon>
        <taxon>Mucoromycotina</taxon>
        <taxon>Mucoromycetes</taxon>
        <taxon>Mucorales</taxon>
        <taxon>Cunninghamellaceae</taxon>
        <taxon>Absidia</taxon>
    </lineage>
</organism>
<dbReference type="InterPro" id="IPR036855">
    <property type="entry name" value="Znf_CCCH_sf"/>
</dbReference>
<feature type="coiled-coil region" evidence="7">
    <location>
        <begin position="385"/>
        <end position="437"/>
    </location>
</feature>
<feature type="compositionally biased region" description="Acidic residues" evidence="8">
    <location>
        <begin position="117"/>
        <end position="128"/>
    </location>
</feature>
<feature type="region of interest" description="Disordered" evidence="8">
    <location>
        <begin position="235"/>
        <end position="279"/>
    </location>
</feature>
<feature type="region of interest" description="Disordered" evidence="8">
    <location>
        <begin position="82"/>
        <end position="196"/>
    </location>
</feature>
<gene>
    <name evidence="11" type="ORF">BCR42DRAFT_405793</name>
</gene>
<dbReference type="Gene3D" id="3.30.70.330">
    <property type="match status" value="1"/>
</dbReference>
<dbReference type="SUPFAM" id="SSF90229">
    <property type="entry name" value="CCCH zinc finger"/>
    <property type="match status" value="1"/>
</dbReference>
<proteinExistence type="predicted"/>
<evidence type="ECO:0000259" key="10">
    <source>
        <dbReference type="PROSITE" id="PS50103"/>
    </source>
</evidence>
<dbReference type="InterPro" id="IPR012677">
    <property type="entry name" value="Nucleotide-bd_a/b_plait_sf"/>
</dbReference>
<accession>A0A1X2IU16</accession>
<dbReference type="InterPro" id="IPR000504">
    <property type="entry name" value="RRM_dom"/>
</dbReference>
<comment type="caution">
    <text evidence="11">The sequence shown here is derived from an EMBL/GenBank/DDBJ whole genome shotgun (WGS) entry which is preliminary data.</text>
</comment>
<feature type="domain" description="RRM" evidence="9">
    <location>
        <begin position="288"/>
        <end position="360"/>
    </location>
</feature>
<evidence type="ECO:0000256" key="7">
    <source>
        <dbReference type="SAM" id="Coils"/>
    </source>
</evidence>
<feature type="compositionally biased region" description="Polar residues" evidence="8">
    <location>
        <begin position="167"/>
        <end position="186"/>
    </location>
</feature>
<dbReference type="PANTHER" id="PTHR14398">
    <property type="entry name" value="RNA RECOGNITION RRM/RNP DOMAIN"/>
    <property type="match status" value="1"/>
</dbReference>
<sequence>MLFSTEEAKYLKTYLGDVVASESDADPQVLAEFMYALLQSDAPREVLLARCNEELSVFLEDKTNDIVKRVFSALDDKSYLPKESQLAPDTSSSLSETTTATKPDTSAQSATSRSYREDDEDEDDEDDDTNFKRRSYKSNTAPAEAINSSTGHSQKRSFQADDGSERGPTTKSSRQESPYGQHSSLQRLDGNRRPKKRCFDYDRKGYCTRGDSCPYEHGDDHLVMEANENGVLESVNNNNRTFGGPIRTRGRGGGFVGGRGGKDRSGSSNSNNKQEDVPYTSRCTPYSTKIVVENIPQDHCNIDSVTEFFGKFGKLVNLSVQADVSRAFLQYATHHEALAAYQSPAVIFNNRFVKVFWQKVDQEEERKEFMEQQRLASLPDPEAIKAKAAQLAKEKEERQKRLQENMKKVLEVQKQKQQLMEKQIEEHKILLERLKQAPPGSKEREDIMSAINHVSTLINSNNAPATTAGPSSNTATHHSSSLSPSSQQSVEKPIPPTTTTTLDAKKAEMEKLKAKLASLEAV</sequence>
<feature type="compositionally biased region" description="Low complexity" evidence="8">
    <location>
        <begin position="90"/>
        <end position="101"/>
    </location>
</feature>
<dbReference type="Proteomes" id="UP000193560">
    <property type="component" value="Unassembled WGS sequence"/>
</dbReference>
<dbReference type="GO" id="GO:0005634">
    <property type="term" value="C:nucleus"/>
    <property type="evidence" value="ECO:0007669"/>
    <property type="project" value="TreeGrafter"/>
</dbReference>
<dbReference type="SUPFAM" id="SSF54928">
    <property type="entry name" value="RNA-binding domain, RBD"/>
    <property type="match status" value="1"/>
</dbReference>
<keyword evidence="3 6" id="KW-0862">Zinc</keyword>
<evidence type="ECO:0000256" key="3">
    <source>
        <dbReference type="ARBA" id="ARBA00022833"/>
    </source>
</evidence>
<dbReference type="InterPro" id="IPR035979">
    <property type="entry name" value="RBD_domain_sf"/>
</dbReference>
<feature type="domain" description="C3H1-type" evidence="10">
    <location>
        <begin position="192"/>
        <end position="220"/>
    </location>
</feature>
<keyword evidence="2 6" id="KW-0863">Zinc-finger</keyword>
<evidence type="ECO:0008006" key="13">
    <source>
        <dbReference type="Google" id="ProtNLM"/>
    </source>
</evidence>
<reference evidence="11 12" key="1">
    <citation type="submission" date="2016-07" db="EMBL/GenBank/DDBJ databases">
        <title>Pervasive Adenine N6-methylation of Active Genes in Fungi.</title>
        <authorList>
            <consortium name="DOE Joint Genome Institute"/>
            <person name="Mondo S.J."/>
            <person name="Dannebaum R.O."/>
            <person name="Kuo R.C."/>
            <person name="Labutti K."/>
            <person name="Haridas S."/>
            <person name="Kuo A."/>
            <person name="Salamov A."/>
            <person name="Ahrendt S.R."/>
            <person name="Lipzen A."/>
            <person name="Sullivan W."/>
            <person name="Andreopoulos W.B."/>
            <person name="Clum A."/>
            <person name="Lindquist E."/>
            <person name="Daum C."/>
            <person name="Ramamoorthy G.K."/>
            <person name="Gryganskyi A."/>
            <person name="Culley D."/>
            <person name="Magnuson J.K."/>
            <person name="James T.Y."/>
            <person name="O'Malley M.A."/>
            <person name="Stajich J.E."/>
            <person name="Spatafora J.W."/>
            <person name="Visel A."/>
            <person name="Grigoriev I.V."/>
        </authorList>
    </citation>
    <scope>NUCLEOTIDE SEQUENCE [LARGE SCALE GENOMIC DNA]</scope>
    <source>
        <strain evidence="11 12">NRRL 1336</strain>
    </source>
</reference>
<dbReference type="PROSITE" id="PS50102">
    <property type="entry name" value="RRM"/>
    <property type="match status" value="1"/>
</dbReference>
<dbReference type="SMART" id="SM00356">
    <property type="entry name" value="ZnF_C3H1"/>
    <property type="match status" value="1"/>
</dbReference>
<dbReference type="GO" id="GO:0008270">
    <property type="term" value="F:zinc ion binding"/>
    <property type="evidence" value="ECO:0007669"/>
    <property type="project" value="UniProtKB-KW"/>
</dbReference>
<evidence type="ECO:0000256" key="2">
    <source>
        <dbReference type="ARBA" id="ARBA00022771"/>
    </source>
</evidence>
<evidence type="ECO:0000256" key="8">
    <source>
        <dbReference type="SAM" id="MobiDB-lite"/>
    </source>
</evidence>
<keyword evidence="4 5" id="KW-0694">RNA-binding</keyword>
<keyword evidence="1 6" id="KW-0479">Metal-binding</keyword>
<evidence type="ECO:0000256" key="5">
    <source>
        <dbReference type="PROSITE-ProRule" id="PRU00176"/>
    </source>
</evidence>
<feature type="zinc finger region" description="C3H1-type" evidence="6">
    <location>
        <begin position="192"/>
        <end position="220"/>
    </location>
</feature>
<dbReference type="OrthoDB" id="443401at2759"/>